<evidence type="ECO:0000313" key="2">
    <source>
        <dbReference type="Proteomes" id="UP000310249"/>
    </source>
</evidence>
<protein>
    <submittedName>
        <fullName evidence="1">Uncharacterized protein</fullName>
    </submittedName>
</protein>
<gene>
    <name evidence="1" type="ORF">CWB99_05080</name>
</gene>
<dbReference type="OrthoDB" id="6289460at2"/>
<dbReference type="AlphaFoldDB" id="A0A5S3WRU3"/>
<reference evidence="2" key="2">
    <citation type="submission" date="2019-06" db="EMBL/GenBank/DDBJ databases">
        <title>Co-occurence of chitin degradation, pigmentation and bioactivity in marine Pseudoalteromonas.</title>
        <authorList>
            <person name="Sonnenschein E.C."/>
            <person name="Bech P.K."/>
        </authorList>
    </citation>
    <scope>NUCLEOTIDE SEQUENCE [LARGE SCALE GENOMIC DNA]</scope>
    <source>
        <strain evidence="2">S2676</strain>
    </source>
</reference>
<comment type="caution">
    <text evidence="1">The sequence shown here is derived from an EMBL/GenBank/DDBJ whole genome shotgun (WGS) entry which is preliminary data.</text>
</comment>
<sequence>MSNLLQLEDIVVTAVQGYGLHDIYKYSKGQQSVYIKHVFMPNLQEIVKPEITVEEIDFLRSLDSMYQYCYVLVYVKCKQTGRFDTAFFMDDGEAIKGTSKSDVTQRLADFQEIAKIIRNVLL</sequence>
<proteinExistence type="predicted"/>
<dbReference type="Proteomes" id="UP000310249">
    <property type="component" value="Unassembled WGS sequence"/>
</dbReference>
<name>A0A5S3WRU3_9GAMM</name>
<reference evidence="1 2" key="1">
    <citation type="submission" date="2018-01" db="EMBL/GenBank/DDBJ databases">
        <authorList>
            <person name="Paulsen S."/>
            <person name="Gram L.K."/>
        </authorList>
    </citation>
    <scope>NUCLEOTIDE SEQUENCE [LARGE SCALE GENOMIC DNA]</scope>
    <source>
        <strain evidence="1 2">S2676</strain>
    </source>
</reference>
<accession>A0A5S3WRU3</accession>
<evidence type="ECO:0000313" key="1">
    <source>
        <dbReference type="EMBL" id="TMP31650.1"/>
    </source>
</evidence>
<organism evidence="1 2">
    <name type="scientific">Pseudoalteromonas rubra</name>
    <dbReference type="NCBI Taxonomy" id="43658"/>
    <lineage>
        <taxon>Bacteria</taxon>
        <taxon>Pseudomonadati</taxon>
        <taxon>Pseudomonadota</taxon>
        <taxon>Gammaproteobacteria</taxon>
        <taxon>Alteromonadales</taxon>
        <taxon>Pseudoalteromonadaceae</taxon>
        <taxon>Pseudoalteromonas</taxon>
    </lineage>
</organism>
<dbReference type="EMBL" id="PNCI01000008">
    <property type="protein sequence ID" value="TMP31650.1"/>
    <property type="molecule type" value="Genomic_DNA"/>
</dbReference>